<sequence length="132" mass="14953">MIFSINIGFSPLQKKTSDDKEAETYALFIGDTVLVNEGAPCTILTNNKKKLKNIAIVLKDDDEEEEEEEEPLVPQEENLGRGARRTAILDSKLRTEQSAEEKRKAHQKELAEQLNREARARLAEQTGVEKEE</sequence>
<dbReference type="AlphaFoldDB" id="A0A4Y2AEM6"/>
<comment type="caution">
    <text evidence="3">The sequence shown here is derived from an EMBL/GenBank/DDBJ whole genome shotgun (WGS) entry which is preliminary data.</text>
</comment>
<organism evidence="3 4">
    <name type="scientific">Araneus ventricosus</name>
    <name type="common">Orbweaver spider</name>
    <name type="synonym">Epeira ventricosa</name>
    <dbReference type="NCBI Taxonomy" id="182803"/>
    <lineage>
        <taxon>Eukaryota</taxon>
        <taxon>Metazoa</taxon>
        <taxon>Ecdysozoa</taxon>
        <taxon>Arthropoda</taxon>
        <taxon>Chelicerata</taxon>
        <taxon>Arachnida</taxon>
        <taxon>Araneae</taxon>
        <taxon>Araneomorphae</taxon>
        <taxon>Entelegynae</taxon>
        <taxon>Araneoidea</taxon>
        <taxon>Araneidae</taxon>
        <taxon>Araneus</taxon>
    </lineage>
</organism>
<proteinExistence type="inferred from homology"/>
<dbReference type="GO" id="GO:0006260">
    <property type="term" value="P:DNA replication"/>
    <property type="evidence" value="ECO:0007669"/>
    <property type="project" value="UniProtKB-KW"/>
</dbReference>
<keyword evidence="1" id="KW-0227">DNA damage</keyword>
<keyword evidence="1" id="KW-0805">Transcription regulation</keyword>
<gene>
    <name evidence="3" type="ORF">AVEN_114782_1</name>
</gene>
<evidence type="ECO:0000313" key="3">
    <source>
        <dbReference type="EMBL" id="GBL78293.1"/>
    </source>
</evidence>
<dbReference type="GO" id="GO:0006281">
    <property type="term" value="P:DNA repair"/>
    <property type="evidence" value="ECO:0007669"/>
    <property type="project" value="UniProtKB-UniRule"/>
</dbReference>
<evidence type="ECO:0000256" key="1">
    <source>
        <dbReference type="RuleBase" id="RU367052"/>
    </source>
</evidence>
<dbReference type="Gene3D" id="3.90.230.10">
    <property type="entry name" value="Creatinase/methionine aminopeptidase superfamily"/>
    <property type="match status" value="1"/>
</dbReference>
<dbReference type="PANTHER" id="PTHR13980:SF15">
    <property type="entry name" value="FACT COMPLEX SUBUNIT SPT16"/>
    <property type="match status" value="1"/>
</dbReference>
<keyword evidence="1" id="KW-0804">Transcription</keyword>
<comment type="subunit">
    <text evidence="1">Component of the FACT complex.</text>
</comment>
<comment type="subcellular location">
    <subcellularLocation>
        <location evidence="1">Nucleus</location>
    </subcellularLocation>
    <subcellularLocation>
        <location evidence="1">Chromosome</location>
    </subcellularLocation>
</comment>
<feature type="region of interest" description="Disordered" evidence="2">
    <location>
        <begin position="60"/>
        <end position="110"/>
    </location>
</feature>
<dbReference type="EMBL" id="BGPR01080336">
    <property type="protein sequence ID" value="GBL78293.1"/>
    <property type="molecule type" value="Genomic_DNA"/>
</dbReference>
<reference evidence="3 4" key="1">
    <citation type="journal article" date="2019" name="Sci. Rep.">
        <title>Orb-weaving spider Araneus ventricosus genome elucidates the spidroin gene catalogue.</title>
        <authorList>
            <person name="Kono N."/>
            <person name="Nakamura H."/>
            <person name="Ohtoshi R."/>
            <person name="Moran D.A.P."/>
            <person name="Shinohara A."/>
            <person name="Yoshida Y."/>
            <person name="Fujiwara M."/>
            <person name="Mori M."/>
            <person name="Tomita M."/>
            <person name="Arakawa K."/>
        </authorList>
    </citation>
    <scope>NUCLEOTIDE SEQUENCE [LARGE SCALE GENOMIC DNA]</scope>
</reference>
<keyword evidence="1" id="KW-0539">Nucleus</keyword>
<evidence type="ECO:0000313" key="4">
    <source>
        <dbReference type="Proteomes" id="UP000499080"/>
    </source>
</evidence>
<keyword evidence="1" id="KW-0158">Chromosome</keyword>
<evidence type="ECO:0000256" key="2">
    <source>
        <dbReference type="SAM" id="MobiDB-lite"/>
    </source>
</evidence>
<feature type="non-terminal residue" evidence="3">
    <location>
        <position position="132"/>
    </location>
</feature>
<accession>A0A4Y2AEM6</accession>
<dbReference type="InterPro" id="IPR036005">
    <property type="entry name" value="Creatinase/aminopeptidase-like"/>
</dbReference>
<comment type="function">
    <text evidence="1">Component of the FACT complex, a general chromatin factor that acts to reorganize nucleosomes. The FACT complex is involved in multiple processes that require DNA as a template such as mRNA elongation, DNA replication and DNA repair. During transcription elongation the FACT complex acts as a histone chaperone that both destabilizes and restores nucleosomal structure. It facilitates the passage of RNA polymerase II and transcription by promoting the dissociation of one histone H2A-H2B dimer from the nucleosome, then subsequently promotes the reestablishment of the nucleosome following the passage of RNA polymerase II.</text>
</comment>
<dbReference type="PANTHER" id="PTHR13980">
    <property type="entry name" value="CDC68 RELATED"/>
    <property type="match status" value="1"/>
</dbReference>
<dbReference type="Proteomes" id="UP000499080">
    <property type="component" value="Unassembled WGS sequence"/>
</dbReference>
<keyword evidence="1" id="KW-0235">DNA replication</keyword>
<name>A0A4Y2AEM6_ARAVE</name>
<protein>
    <recommendedName>
        <fullName evidence="1">FACT complex subunit</fullName>
    </recommendedName>
</protein>
<dbReference type="GO" id="GO:0031491">
    <property type="term" value="F:nucleosome binding"/>
    <property type="evidence" value="ECO:0007669"/>
    <property type="project" value="TreeGrafter"/>
</dbReference>
<dbReference type="OrthoDB" id="10251642at2759"/>
<feature type="compositionally biased region" description="Acidic residues" evidence="2">
    <location>
        <begin position="60"/>
        <end position="71"/>
    </location>
</feature>
<dbReference type="InterPro" id="IPR040258">
    <property type="entry name" value="Spt16"/>
</dbReference>
<dbReference type="GO" id="GO:0035101">
    <property type="term" value="C:FACT complex"/>
    <property type="evidence" value="ECO:0007669"/>
    <property type="project" value="UniProtKB-UniRule"/>
</dbReference>
<dbReference type="GO" id="GO:0006368">
    <property type="term" value="P:transcription elongation by RNA polymerase II"/>
    <property type="evidence" value="ECO:0007669"/>
    <property type="project" value="TreeGrafter"/>
</dbReference>
<keyword evidence="4" id="KW-1185">Reference proteome</keyword>
<feature type="compositionally biased region" description="Basic and acidic residues" evidence="2">
    <location>
        <begin position="91"/>
        <end position="110"/>
    </location>
</feature>
<comment type="similarity">
    <text evidence="1">Belongs to the peptidase M24 family. SPT16 subfamily.</text>
</comment>
<keyword evidence="1" id="KW-0234">DNA repair</keyword>